<proteinExistence type="predicted"/>
<sequence length="201" mass="23132">MIRVFGWLVLPGRSEAAKDAGIMVLRHEVAVLRRQVTRPKPDWADRALLSALARLLPPGLRAQRLVTPDTLLAWHRRLVRRRWTYPSRSGRPRMSKELRALVLRLARENHRRVHGELVGLGYRVSEATVRRILQDRRIGPVPRDADTSWRTFLRTPAKGLSLVDFFHIDTISLKRLYVLFVMEIATRRVHILGVTAHPTGA</sequence>
<protein>
    <recommendedName>
        <fullName evidence="3">Integrase</fullName>
    </recommendedName>
</protein>
<evidence type="ECO:0000313" key="2">
    <source>
        <dbReference type="Proteomes" id="UP001595850"/>
    </source>
</evidence>
<dbReference type="EMBL" id="JBHSBM010000047">
    <property type="protein sequence ID" value="MFC4062478.1"/>
    <property type="molecule type" value="Genomic_DNA"/>
</dbReference>
<name>A0ABV8IE26_9ACTN</name>
<accession>A0ABV8IE26</accession>
<evidence type="ECO:0000313" key="1">
    <source>
        <dbReference type="EMBL" id="MFC4062478.1"/>
    </source>
</evidence>
<organism evidence="1 2">
    <name type="scientific">Planomonospora corallina</name>
    <dbReference type="NCBI Taxonomy" id="1806052"/>
    <lineage>
        <taxon>Bacteria</taxon>
        <taxon>Bacillati</taxon>
        <taxon>Actinomycetota</taxon>
        <taxon>Actinomycetes</taxon>
        <taxon>Streptosporangiales</taxon>
        <taxon>Streptosporangiaceae</taxon>
        <taxon>Planomonospora</taxon>
    </lineage>
</organism>
<dbReference type="Proteomes" id="UP001595850">
    <property type="component" value="Unassembled WGS sequence"/>
</dbReference>
<dbReference type="RefSeq" id="WP_377293620.1">
    <property type="nucleotide sequence ID" value="NZ_JBHSBM010000047.1"/>
</dbReference>
<reference evidence="2" key="1">
    <citation type="journal article" date="2019" name="Int. J. Syst. Evol. Microbiol.">
        <title>The Global Catalogue of Microorganisms (GCM) 10K type strain sequencing project: providing services to taxonomists for standard genome sequencing and annotation.</title>
        <authorList>
            <consortium name="The Broad Institute Genomics Platform"/>
            <consortium name="The Broad Institute Genome Sequencing Center for Infectious Disease"/>
            <person name="Wu L."/>
            <person name="Ma J."/>
        </authorList>
    </citation>
    <scope>NUCLEOTIDE SEQUENCE [LARGE SCALE GENOMIC DNA]</scope>
    <source>
        <strain evidence="2">TBRC 4489</strain>
    </source>
</reference>
<comment type="caution">
    <text evidence="1">The sequence shown here is derived from an EMBL/GenBank/DDBJ whole genome shotgun (WGS) entry which is preliminary data.</text>
</comment>
<gene>
    <name evidence="1" type="ORF">ACFOWE_29610</name>
</gene>
<evidence type="ECO:0008006" key="3">
    <source>
        <dbReference type="Google" id="ProtNLM"/>
    </source>
</evidence>
<keyword evidence="2" id="KW-1185">Reference proteome</keyword>